<evidence type="ECO:0000259" key="2">
    <source>
        <dbReference type="Pfam" id="PF07589"/>
    </source>
</evidence>
<dbReference type="NCBIfam" id="TIGR02595">
    <property type="entry name" value="PEP_CTERM"/>
    <property type="match status" value="1"/>
</dbReference>
<reference evidence="3 4" key="1">
    <citation type="submission" date="2011-09" db="EMBL/GenBank/DDBJ databases">
        <authorList>
            <consortium name="US DOE Joint Genome Institute (JGI-PGF)"/>
            <person name="Lucas S."/>
            <person name="Han J."/>
            <person name="Lapidus A."/>
            <person name="Cheng J.-F."/>
            <person name="Goodwin L."/>
            <person name="Pitluck S."/>
            <person name="Peters L."/>
            <person name="Land M.L."/>
            <person name="Hauser L."/>
            <person name="Orellana R."/>
            <person name="Lovley D."/>
            <person name="Woyke T.J."/>
        </authorList>
    </citation>
    <scope>NUCLEOTIDE SEQUENCE [LARGE SCALE GENOMIC DNA]</scope>
    <source>
        <strain evidence="3 4">2ac9</strain>
    </source>
</reference>
<feature type="transmembrane region" description="Helical" evidence="1">
    <location>
        <begin position="56"/>
        <end position="73"/>
    </location>
</feature>
<organism evidence="3 4">
    <name type="scientific">Desulfobacter postgatei 2ac9</name>
    <dbReference type="NCBI Taxonomy" id="879212"/>
    <lineage>
        <taxon>Bacteria</taxon>
        <taxon>Pseudomonadati</taxon>
        <taxon>Thermodesulfobacteriota</taxon>
        <taxon>Desulfobacteria</taxon>
        <taxon>Desulfobacterales</taxon>
        <taxon>Desulfobacteraceae</taxon>
        <taxon>Desulfobacter</taxon>
    </lineage>
</organism>
<keyword evidence="1" id="KW-1133">Transmembrane helix</keyword>
<dbReference type="AlphaFoldDB" id="I5B325"/>
<dbReference type="Proteomes" id="UP000005778">
    <property type="component" value="Chromosome"/>
</dbReference>
<protein>
    <submittedName>
        <fullName evidence="3">PEP-CTERM putative exosortase interaction domain-containing protein</fullName>
    </submittedName>
</protein>
<dbReference type="InterPro" id="IPR013424">
    <property type="entry name" value="Ice-binding_C"/>
</dbReference>
<feature type="domain" description="Ice-binding protein C-terminal" evidence="2">
    <location>
        <begin position="53"/>
        <end position="75"/>
    </location>
</feature>
<keyword evidence="1" id="KW-0472">Membrane</keyword>
<keyword evidence="4" id="KW-1185">Reference proteome</keyword>
<accession>I5B325</accession>
<reference evidence="3 4" key="2">
    <citation type="submission" date="2012-02" db="EMBL/GenBank/DDBJ databases">
        <title>Improved High-Quality Draft sequence of Desulfobacter postgatei 2ac9.</title>
        <authorList>
            <consortium name="US DOE Joint Genome Institute"/>
            <person name="Lucas S."/>
            <person name="Han J."/>
            <person name="Lapidus A."/>
            <person name="Cheng J.-F."/>
            <person name="Goodwin L."/>
            <person name="Pitluck S."/>
            <person name="Peters L."/>
            <person name="Ovchinnikova G."/>
            <person name="Held B."/>
            <person name="Detter J.C."/>
            <person name="Han C."/>
            <person name="Tapia R."/>
            <person name="Land M."/>
            <person name="Hauser L."/>
            <person name="Kyrpides N."/>
            <person name="Ivanova N."/>
            <person name="Pagani I."/>
            <person name="Orellana R."/>
            <person name="Lovley D."/>
            <person name="Woyke T."/>
        </authorList>
    </citation>
    <scope>NUCLEOTIDE SEQUENCE [LARGE SCALE GENOMIC DNA]</scope>
    <source>
        <strain evidence="3 4">2ac9</strain>
    </source>
</reference>
<keyword evidence="1" id="KW-0812">Transmembrane</keyword>
<dbReference type="EMBL" id="CM001488">
    <property type="protein sequence ID" value="EIM63888.1"/>
    <property type="molecule type" value="Genomic_DNA"/>
</dbReference>
<sequence length="84" mass="9325">MAMGWNLTLGNERYTATVDFVLNHTAPTSGFYLVHRDPDSEYSIYLSSELTIVPEPGTLLLMGCGLAGLALFGRRQNWTDKKNS</sequence>
<proteinExistence type="predicted"/>
<gene>
    <name evidence="3" type="ORF">DespoDRAFT_01988</name>
</gene>
<evidence type="ECO:0000313" key="3">
    <source>
        <dbReference type="EMBL" id="EIM63888.1"/>
    </source>
</evidence>
<evidence type="ECO:0000256" key="1">
    <source>
        <dbReference type="SAM" id="Phobius"/>
    </source>
</evidence>
<dbReference type="eggNOG" id="ENOG5033FM5">
    <property type="taxonomic scope" value="Bacteria"/>
</dbReference>
<dbReference type="Pfam" id="PF07589">
    <property type="entry name" value="PEP-CTERM"/>
    <property type="match status" value="1"/>
</dbReference>
<evidence type="ECO:0000313" key="4">
    <source>
        <dbReference type="Proteomes" id="UP000005778"/>
    </source>
</evidence>
<name>I5B325_9BACT</name>
<dbReference type="HOGENOM" id="CLU_2522183_0_0_7"/>